<evidence type="ECO:0000256" key="4">
    <source>
        <dbReference type="ARBA" id="ARBA00022801"/>
    </source>
</evidence>
<evidence type="ECO:0000256" key="5">
    <source>
        <dbReference type="ARBA" id="ARBA00032644"/>
    </source>
</evidence>
<evidence type="ECO:0000256" key="3">
    <source>
        <dbReference type="ARBA" id="ARBA00022741"/>
    </source>
</evidence>
<evidence type="ECO:0000256" key="2">
    <source>
        <dbReference type="ARBA" id="ARBA00018911"/>
    </source>
</evidence>
<dbReference type="GO" id="GO:0000166">
    <property type="term" value="F:nucleotide binding"/>
    <property type="evidence" value="ECO:0007669"/>
    <property type="project" value="UniProtKB-KW"/>
</dbReference>
<feature type="domain" description="Nudix hydrolase" evidence="6">
    <location>
        <begin position="2"/>
        <end position="133"/>
    </location>
</feature>
<evidence type="ECO:0000313" key="8">
    <source>
        <dbReference type="Proteomes" id="UP000196239"/>
    </source>
</evidence>
<dbReference type="InterPro" id="IPR020476">
    <property type="entry name" value="Nudix_hydrolase"/>
</dbReference>
<dbReference type="GO" id="GO:0004081">
    <property type="term" value="F:bis(5'-nucleosyl)-tetraphosphatase (asymmetrical) activity"/>
    <property type="evidence" value="ECO:0007669"/>
    <property type="project" value="TreeGrafter"/>
</dbReference>
<evidence type="ECO:0000313" key="7">
    <source>
        <dbReference type="EMBL" id="CUR52473.1"/>
    </source>
</evidence>
<keyword evidence="3" id="KW-0547">Nucleotide-binding</keyword>
<dbReference type="Gene3D" id="3.90.79.10">
    <property type="entry name" value="Nucleoside Triphosphate Pyrophosphohydrolase"/>
    <property type="match status" value="1"/>
</dbReference>
<dbReference type="InterPro" id="IPR020084">
    <property type="entry name" value="NUDIX_hydrolase_CS"/>
</dbReference>
<dbReference type="InterPro" id="IPR000086">
    <property type="entry name" value="NUDIX_hydrolase_dom"/>
</dbReference>
<dbReference type="PRINTS" id="PR00502">
    <property type="entry name" value="NUDIXFAMILY"/>
</dbReference>
<dbReference type="AlphaFoldDB" id="A0A128A538"/>
<dbReference type="GO" id="GO:0006167">
    <property type="term" value="P:AMP biosynthetic process"/>
    <property type="evidence" value="ECO:0007669"/>
    <property type="project" value="TreeGrafter"/>
</dbReference>
<dbReference type="CDD" id="cd03428">
    <property type="entry name" value="NUDIX_Ap4A_Nudt2"/>
    <property type="match status" value="1"/>
</dbReference>
<name>A0A128A538_9ARCH</name>
<dbReference type="EMBL" id="LN890280">
    <property type="protein sequence ID" value="CUR52473.1"/>
    <property type="molecule type" value="Genomic_DNA"/>
</dbReference>
<dbReference type="SUPFAM" id="SSF55811">
    <property type="entry name" value="Nudix"/>
    <property type="match status" value="1"/>
</dbReference>
<dbReference type="KEGG" id="ndv:NDEV_1711"/>
<proteinExistence type="inferred from homology"/>
<dbReference type="PANTHER" id="PTHR21340:SF0">
    <property type="entry name" value="BIS(5'-NUCLEOSYL)-TETRAPHOSPHATASE [ASYMMETRICAL]"/>
    <property type="match status" value="1"/>
</dbReference>
<sequence length="134" mass="15816">MLEERSAGSVIYRESSKGKMYLLLNYPSGHWDFVKGNIEEGETFKQTVLREIREETGITDITFVEGFEDKVEYHYQRDGQVIHKEVVFFLSNTKTDEVILSYEHRDYTWLSFDDALAKLTYKTAQKLFKKIKDL</sequence>
<evidence type="ECO:0000256" key="1">
    <source>
        <dbReference type="ARBA" id="ARBA00005582"/>
    </source>
</evidence>
<keyword evidence="4 7" id="KW-0378">Hydrolase</keyword>
<protein>
    <recommendedName>
        <fullName evidence="2">Bis(5'-nucleosyl)-tetraphosphatase [asymmetrical]</fullName>
    </recommendedName>
    <alternativeName>
        <fullName evidence="5">Diadenosine 5',5'''-P1,P4-tetraphosphate asymmetrical hydrolase</fullName>
    </alternativeName>
</protein>
<dbReference type="Pfam" id="PF00293">
    <property type="entry name" value="NUDIX"/>
    <property type="match status" value="1"/>
</dbReference>
<dbReference type="InterPro" id="IPR015797">
    <property type="entry name" value="NUDIX_hydrolase-like_dom_sf"/>
</dbReference>
<dbReference type="InterPro" id="IPR051325">
    <property type="entry name" value="Nudix_hydrolase_domain"/>
</dbReference>
<comment type="similarity">
    <text evidence="1">Belongs to the Nudix hydrolase family.</text>
</comment>
<gene>
    <name evidence="7" type="ORF">NDEV_1711</name>
</gene>
<dbReference type="PROSITE" id="PS51462">
    <property type="entry name" value="NUDIX"/>
    <property type="match status" value="1"/>
</dbReference>
<dbReference type="PANTHER" id="PTHR21340">
    <property type="entry name" value="DIADENOSINE 5,5-P1,P4-TETRAPHOSPHATE PYROPHOSPHOHYDROLASE MUTT"/>
    <property type="match status" value="1"/>
</dbReference>
<evidence type="ECO:0000259" key="6">
    <source>
        <dbReference type="PROSITE" id="PS51462"/>
    </source>
</evidence>
<keyword evidence="8" id="KW-1185">Reference proteome</keyword>
<dbReference type="GO" id="GO:0006754">
    <property type="term" value="P:ATP biosynthetic process"/>
    <property type="evidence" value="ECO:0007669"/>
    <property type="project" value="TreeGrafter"/>
</dbReference>
<dbReference type="Proteomes" id="UP000196239">
    <property type="component" value="Chromosome 1"/>
</dbReference>
<organism evidence="7 8">
    <name type="scientific">Nitrosotalea devaniterrae</name>
    <dbReference type="NCBI Taxonomy" id="1078905"/>
    <lineage>
        <taxon>Archaea</taxon>
        <taxon>Nitrososphaerota</taxon>
        <taxon>Nitrososphaeria</taxon>
        <taxon>Nitrosotaleales</taxon>
        <taxon>Nitrosotaleaceae</taxon>
        <taxon>Nitrosotalea</taxon>
    </lineage>
</organism>
<reference evidence="8" key="1">
    <citation type="submission" date="2015-10" db="EMBL/GenBank/DDBJ databases">
        <authorList>
            <person name="Lehtovirta-Morley L.E."/>
            <person name="Vieille C."/>
        </authorList>
    </citation>
    <scope>NUCLEOTIDE SEQUENCE [LARGE SCALE GENOMIC DNA]</scope>
</reference>
<accession>A0A128A538</accession>
<dbReference type="PROSITE" id="PS00893">
    <property type="entry name" value="NUDIX_BOX"/>
    <property type="match status" value="1"/>
</dbReference>
<dbReference type="InterPro" id="IPR003565">
    <property type="entry name" value="Tetra_PHTase"/>
</dbReference>